<accession>A0A6J6EXG8</accession>
<dbReference type="PROSITE" id="PS00099">
    <property type="entry name" value="THIOLASE_3"/>
    <property type="match status" value="1"/>
</dbReference>
<comment type="similarity">
    <text evidence="1">Belongs to the thiolase-like superfamily. Thiolase family.</text>
</comment>
<dbReference type="AlphaFoldDB" id="A0A6J6EXG8"/>
<dbReference type="NCBIfam" id="NF006090">
    <property type="entry name" value="PRK08242.1"/>
    <property type="match status" value="1"/>
</dbReference>
<evidence type="ECO:0000256" key="1">
    <source>
        <dbReference type="ARBA" id="ARBA00010982"/>
    </source>
</evidence>
<feature type="domain" description="Thiolase N-terminal" evidence="4">
    <location>
        <begin position="7"/>
        <end position="229"/>
    </location>
</feature>
<dbReference type="CDD" id="cd00751">
    <property type="entry name" value="thiolase"/>
    <property type="match status" value="1"/>
</dbReference>
<name>A0A6J6EXG8_9ZZZZ</name>
<gene>
    <name evidence="6" type="ORF">UFOPK1493_02954</name>
</gene>
<feature type="domain" description="Thiolase C-terminal" evidence="5">
    <location>
        <begin position="287"/>
        <end position="408"/>
    </location>
</feature>
<dbReference type="NCBIfam" id="TIGR01930">
    <property type="entry name" value="AcCoA-C-Actrans"/>
    <property type="match status" value="1"/>
</dbReference>
<dbReference type="InterPro" id="IPR020616">
    <property type="entry name" value="Thiolase_N"/>
</dbReference>
<dbReference type="PIRSF" id="PIRSF000429">
    <property type="entry name" value="Ac-CoA_Ac_transf"/>
    <property type="match status" value="1"/>
</dbReference>
<evidence type="ECO:0000313" key="6">
    <source>
        <dbReference type="EMBL" id="CAB4579384.1"/>
    </source>
</evidence>
<protein>
    <submittedName>
        <fullName evidence="6">Unannotated protein</fullName>
    </submittedName>
</protein>
<dbReference type="InterPro" id="IPR016039">
    <property type="entry name" value="Thiolase-like"/>
</dbReference>
<keyword evidence="2" id="KW-0808">Transferase</keyword>
<dbReference type="PANTHER" id="PTHR43365:SF1">
    <property type="entry name" value="ACETYL-COA C-ACYLTRANSFERASE"/>
    <property type="match status" value="1"/>
</dbReference>
<reference evidence="6" key="1">
    <citation type="submission" date="2020-05" db="EMBL/GenBank/DDBJ databases">
        <authorList>
            <person name="Chiriac C."/>
            <person name="Salcher M."/>
            <person name="Ghai R."/>
            <person name="Kavagutti S V."/>
        </authorList>
    </citation>
    <scope>NUCLEOTIDE SEQUENCE</scope>
</reference>
<dbReference type="InterPro" id="IPR002155">
    <property type="entry name" value="Thiolase"/>
</dbReference>
<dbReference type="InterPro" id="IPR020613">
    <property type="entry name" value="Thiolase_CS"/>
</dbReference>
<dbReference type="SUPFAM" id="SSF53901">
    <property type="entry name" value="Thiolase-like"/>
    <property type="match status" value="2"/>
</dbReference>
<sequence>MEREAWIIDAVRSPRGKGKESGALHEVHPQRILAQVLNALQQRNGFDTAEVDDVVMGCGAGSGDHSMDIARMAALDAGWSIEAPGVTLNRFCGSGQQAVNFAAMGVLSGFQDLVVAGGVESMSRPSPMHVDGFTANNRHLRDQYDMVPQGISADLIATVEGFTREQCDQLGVDSQNRAAAAIAEGRFDRSLVPIFHDDGRLALDHEEFPRPGTTVEDLAKLSPSFAGMGAHVLPDRGKSIDEIARIAYPHIDAIHHVHHAGNSSGVVDGAGAVLVASPDYARAHGMTPRARIVMTAVAGTEPVIMLTAPGPATHLVLKKAGMTIDDIDLFEVNEAFAAVVLKWLRDTGADWDKVNVNGGAMALGHPIGATGSMLIGTLLDELERRDLQTGLVTMCTGGGMGTATIIERI</sequence>
<dbReference type="Pfam" id="PF02803">
    <property type="entry name" value="Thiolase_C"/>
    <property type="match status" value="1"/>
</dbReference>
<organism evidence="6">
    <name type="scientific">freshwater metagenome</name>
    <dbReference type="NCBI Taxonomy" id="449393"/>
    <lineage>
        <taxon>unclassified sequences</taxon>
        <taxon>metagenomes</taxon>
        <taxon>ecological metagenomes</taxon>
    </lineage>
</organism>
<evidence type="ECO:0000259" key="4">
    <source>
        <dbReference type="Pfam" id="PF00108"/>
    </source>
</evidence>
<evidence type="ECO:0000256" key="3">
    <source>
        <dbReference type="ARBA" id="ARBA00023315"/>
    </source>
</evidence>
<dbReference type="EMBL" id="CAEZSR010000142">
    <property type="protein sequence ID" value="CAB4579384.1"/>
    <property type="molecule type" value="Genomic_DNA"/>
</dbReference>
<dbReference type="Pfam" id="PF00108">
    <property type="entry name" value="Thiolase_N"/>
    <property type="match status" value="1"/>
</dbReference>
<evidence type="ECO:0000256" key="2">
    <source>
        <dbReference type="ARBA" id="ARBA00022679"/>
    </source>
</evidence>
<dbReference type="GO" id="GO:0016747">
    <property type="term" value="F:acyltransferase activity, transferring groups other than amino-acyl groups"/>
    <property type="evidence" value="ECO:0007669"/>
    <property type="project" value="InterPro"/>
</dbReference>
<dbReference type="InterPro" id="IPR020617">
    <property type="entry name" value="Thiolase_C"/>
</dbReference>
<proteinExistence type="inferred from homology"/>
<dbReference type="InterPro" id="IPR020610">
    <property type="entry name" value="Thiolase_AS"/>
</dbReference>
<keyword evidence="3" id="KW-0012">Acyltransferase</keyword>
<dbReference type="PROSITE" id="PS00737">
    <property type="entry name" value="THIOLASE_2"/>
    <property type="match status" value="1"/>
</dbReference>
<dbReference type="Gene3D" id="3.40.47.10">
    <property type="match status" value="2"/>
</dbReference>
<dbReference type="PANTHER" id="PTHR43365">
    <property type="entry name" value="BLR7806 PROTEIN"/>
    <property type="match status" value="1"/>
</dbReference>
<evidence type="ECO:0000259" key="5">
    <source>
        <dbReference type="Pfam" id="PF02803"/>
    </source>
</evidence>